<dbReference type="Proteomes" id="UP000245609">
    <property type="component" value="Unassembled WGS sequence"/>
</dbReference>
<feature type="compositionally biased region" description="Polar residues" evidence="5">
    <location>
        <begin position="682"/>
        <end position="705"/>
    </location>
</feature>
<comment type="function">
    <text evidence="3">Probable phosphatase.</text>
</comment>
<sequence>MNGVRDNSTLSSNTNSDNEVRLDDVLSPNPARKKRRLRYNQLENNPIIDIVSLGHRAPLYYSSSEIETCINKDSFRKIDISVLDKFALQAAESSVPSRKNFPLIIVPLNKSPNKPCKSGKSQSSGLINKYFLRKKSSSMSSNQKKRVYRSKPPFKLVPPRNPLISSYLQKISPNVFKRKPSIFIEKPIPASSFFSEDSNNSFILKDTANSGSSETNTTYEDHKNDDILIPYSEETPNKEIFILENSGSKGSNTTDLPNLINSTLSNSVILSDVFTYNKGYETSIISKNSQLLEPEILSKIIPSDTNSVESVCLKRSTSSFGLCSENGIVEAKKDSHVLTEKYDSGVNSTTNLNSDKKLFDSPINQQNHKEPTNSESSDSLTFVTNDELSVNKTISDKTTLPTVTIKKMTSRKLKGIIKKYINSGTKTIFKNHKRTSRYPLRSFSKINPISRKIITKSSQRVSLKKLRSKHGKSALEFQTKRRENYKTIISNNLAYKVSSEINLPINFLDNPETHVVSVYSFYKMNFSDSDFIDPSIVLPGSEQNIDTCPPEKNETNNEAFSSSSQPSNINEYEELENLQKGSHSGTALLEPKNDNQLIPETATVQNVISVPPKPLLENKRYPAVASFITSTPRPRKMNPRDLKNKVAIQSPLPVLVKDAGENKEIVNASNTENEVPDEKVSSSEILSDSHTPTENPVDIKSNTSEPSTGTSGLGSLLSPISTIFSPAFKMIKQFSGFTSNVISSESPQTVESSNSFLPYNEESLKVFGFQDELFGRNLKPTSSNISNTGPSKTVDFVYDQENNLYNFIGADLDLELSSVIGSIKSLDININGPGSSSYLTDSSLLNMLDDPSSSNQSSTLLYDSLNSSFVSESLSSSFTDVSKISLISVSGLECELSEQNSSISIVSTISTASSNSDSDLEASIIELDPYVSMSNVPPIPIEYVNRPCILPIDSPLRSRKTLVLDLDETLVHCSVEPLPNADFEFYVESEGIQYRVYCGLRPNLAYFLDKVSKLFEVVIFTASQQTYADKLLDHLDSNKQWVHHRVFRDSCVYVNDNYLKDLTVLGRDLSSTVIVDNSPQAFSYQLSNGIPIESWFDDPNDTELLKLLGFLESLVHCDDVRPILESTFNTTNRVLQARRRMLDATFIQLDYLQPPSLPPILDAHRNAHQCLLPNNI</sequence>
<gene>
    <name evidence="7" type="ORF">BB560_001525</name>
</gene>
<evidence type="ECO:0000313" key="8">
    <source>
        <dbReference type="Proteomes" id="UP000245609"/>
    </source>
</evidence>
<comment type="similarity">
    <text evidence="4">Belongs to the CTDSPL2 family.</text>
</comment>
<feature type="compositionally biased region" description="Low complexity" evidence="5">
    <location>
        <begin position="1"/>
        <end position="17"/>
    </location>
</feature>
<keyword evidence="1" id="KW-0378">Hydrolase</keyword>
<dbReference type="EMBL" id="MBFS01000173">
    <property type="protein sequence ID" value="PVV03986.1"/>
    <property type="molecule type" value="Genomic_DNA"/>
</dbReference>
<dbReference type="PANTHER" id="PTHR12210">
    <property type="entry name" value="DULLARD PROTEIN PHOSPHATASE"/>
    <property type="match status" value="1"/>
</dbReference>
<protein>
    <recommendedName>
        <fullName evidence="6">FCP1 homology domain-containing protein</fullName>
    </recommendedName>
</protein>
<proteinExistence type="inferred from homology"/>
<dbReference type="STRING" id="133381.A0A2T9ZHA6"/>
<feature type="region of interest" description="Disordered" evidence="5">
    <location>
        <begin position="1"/>
        <end position="32"/>
    </location>
</feature>
<evidence type="ECO:0000256" key="1">
    <source>
        <dbReference type="ARBA" id="ARBA00022801"/>
    </source>
</evidence>
<keyword evidence="2" id="KW-0904">Protein phosphatase</keyword>
<dbReference type="Pfam" id="PF03031">
    <property type="entry name" value="NIF"/>
    <property type="match status" value="1"/>
</dbReference>
<dbReference type="NCBIfam" id="TIGR02251">
    <property type="entry name" value="HIF-SF_euk"/>
    <property type="match status" value="1"/>
</dbReference>
<dbReference type="SMART" id="SM00577">
    <property type="entry name" value="CPDc"/>
    <property type="match status" value="1"/>
</dbReference>
<evidence type="ECO:0000256" key="2">
    <source>
        <dbReference type="ARBA" id="ARBA00022912"/>
    </source>
</evidence>
<dbReference type="InterPro" id="IPR004274">
    <property type="entry name" value="FCP1_dom"/>
</dbReference>
<dbReference type="InterPro" id="IPR023214">
    <property type="entry name" value="HAD_sf"/>
</dbReference>
<organism evidence="7 8">
    <name type="scientific">Smittium megazygosporum</name>
    <dbReference type="NCBI Taxonomy" id="133381"/>
    <lineage>
        <taxon>Eukaryota</taxon>
        <taxon>Fungi</taxon>
        <taxon>Fungi incertae sedis</taxon>
        <taxon>Zoopagomycota</taxon>
        <taxon>Kickxellomycotina</taxon>
        <taxon>Harpellomycetes</taxon>
        <taxon>Harpellales</taxon>
        <taxon>Legeriomycetaceae</taxon>
        <taxon>Smittium</taxon>
    </lineage>
</organism>
<comment type="caution">
    <text evidence="7">The sequence shown here is derived from an EMBL/GenBank/DDBJ whole genome shotgun (WGS) entry which is preliminary data.</text>
</comment>
<dbReference type="GO" id="GO:0004721">
    <property type="term" value="F:phosphoprotein phosphatase activity"/>
    <property type="evidence" value="ECO:0007669"/>
    <property type="project" value="UniProtKB-KW"/>
</dbReference>
<feature type="region of interest" description="Disordered" evidence="5">
    <location>
        <begin position="353"/>
        <end position="380"/>
    </location>
</feature>
<evidence type="ECO:0000256" key="4">
    <source>
        <dbReference type="ARBA" id="ARBA00038355"/>
    </source>
</evidence>
<dbReference type="GO" id="GO:0005634">
    <property type="term" value="C:nucleus"/>
    <property type="evidence" value="ECO:0007669"/>
    <property type="project" value="UniProtKB-ARBA"/>
</dbReference>
<dbReference type="InterPro" id="IPR050365">
    <property type="entry name" value="TIM50"/>
</dbReference>
<evidence type="ECO:0000313" key="7">
    <source>
        <dbReference type="EMBL" id="PVV03986.1"/>
    </source>
</evidence>
<accession>A0A2T9ZHA6</accession>
<evidence type="ECO:0000256" key="5">
    <source>
        <dbReference type="SAM" id="MobiDB-lite"/>
    </source>
</evidence>
<evidence type="ECO:0000256" key="3">
    <source>
        <dbReference type="ARBA" id="ARBA00037324"/>
    </source>
</evidence>
<dbReference type="OrthoDB" id="277011at2759"/>
<feature type="domain" description="FCP1 homology" evidence="6">
    <location>
        <begin position="955"/>
        <end position="1114"/>
    </location>
</feature>
<evidence type="ECO:0000259" key="6">
    <source>
        <dbReference type="PROSITE" id="PS50969"/>
    </source>
</evidence>
<dbReference type="SUPFAM" id="SSF56784">
    <property type="entry name" value="HAD-like"/>
    <property type="match status" value="1"/>
</dbReference>
<reference evidence="7 8" key="1">
    <citation type="journal article" date="2018" name="MBio">
        <title>Comparative Genomics Reveals the Core Gene Toolbox for the Fungus-Insect Symbiosis.</title>
        <authorList>
            <person name="Wang Y."/>
            <person name="Stata M."/>
            <person name="Wang W."/>
            <person name="Stajich J.E."/>
            <person name="White M.M."/>
            <person name="Moncalvo J.M."/>
        </authorList>
    </citation>
    <scope>NUCLEOTIDE SEQUENCE [LARGE SCALE GENOMIC DNA]</scope>
    <source>
        <strain evidence="7 8">SC-DP-2</strain>
    </source>
</reference>
<dbReference type="PROSITE" id="PS50969">
    <property type="entry name" value="FCP1"/>
    <property type="match status" value="1"/>
</dbReference>
<feature type="region of interest" description="Disordered" evidence="5">
    <location>
        <begin position="667"/>
        <end position="713"/>
    </location>
</feature>
<dbReference type="AlphaFoldDB" id="A0A2T9ZHA6"/>
<dbReference type="Gene3D" id="3.40.50.1000">
    <property type="entry name" value="HAD superfamily/HAD-like"/>
    <property type="match status" value="1"/>
</dbReference>
<dbReference type="CDD" id="cd07521">
    <property type="entry name" value="HAD_FCP1-like"/>
    <property type="match status" value="1"/>
</dbReference>
<name>A0A2T9ZHA6_9FUNG</name>
<dbReference type="InterPro" id="IPR036412">
    <property type="entry name" value="HAD-like_sf"/>
</dbReference>
<dbReference type="FunFam" id="3.40.50.1000:FF:000015">
    <property type="entry name" value="CTD small phosphatase-like protein 2"/>
    <property type="match status" value="1"/>
</dbReference>
<dbReference type="InterPro" id="IPR011948">
    <property type="entry name" value="Dullard_phosphatase"/>
</dbReference>
<keyword evidence="8" id="KW-1185">Reference proteome</keyword>